<dbReference type="PANTHER" id="PTHR12845">
    <property type="entry name" value="GUANINE NUCLEOTIDE EXCHANGE FACTOR"/>
    <property type="match status" value="1"/>
</dbReference>
<dbReference type="InterPro" id="IPR047271">
    <property type="entry name" value="Ephexin-like"/>
</dbReference>
<proteinExistence type="predicted"/>
<keyword evidence="3" id="KW-1185">Reference proteome</keyword>
<reference evidence="2" key="1">
    <citation type="submission" date="2025-08" db="UniProtKB">
        <authorList>
            <consortium name="Ensembl"/>
        </authorList>
    </citation>
    <scope>IDENTIFICATION</scope>
</reference>
<dbReference type="SMART" id="SM00325">
    <property type="entry name" value="RhoGEF"/>
    <property type="match status" value="1"/>
</dbReference>
<protein>
    <recommendedName>
        <fullName evidence="1">DH domain-containing protein</fullName>
    </recommendedName>
</protein>
<dbReference type="PANTHER" id="PTHR12845:SF7">
    <property type="entry name" value="RHO GUANINE NUCLEOTIDE EXCHANGE FACTOR 15"/>
    <property type="match status" value="1"/>
</dbReference>
<dbReference type="Ensembl" id="ENSSANT00000000242.1">
    <property type="protein sequence ID" value="ENSSANP00000000199.1"/>
    <property type="gene ID" value="ENSSANG00000000150.1"/>
</dbReference>
<feature type="domain" description="DH" evidence="1">
    <location>
        <begin position="1"/>
        <end position="147"/>
    </location>
</feature>
<dbReference type="InterPro" id="IPR000219">
    <property type="entry name" value="DH_dom"/>
</dbReference>
<accession>A0A671K2B0</accession>
<dbReference type="Pfam" id="PF00621">
    <property type="entry name" value="RhoGEF"/>
    <property type="match status" value="1"/>
</dbReference>
<sequence length="203" mass="24269">IQESMFEVLTSEASYLRSLRVLKDHFLGSRELSETLVIHDRKAIFSNLLQVYEVSERFIGDLLKRVDESVVISDVCDIIYEHSENHFSVFIDYVRNQQYQEKTYSRLIDFSLVMRRLESSPLCKRLPFTSFMLLPFQRITRIKILLQVRYTRLMFSKNTCYSNFSSKCEMIRPSTFCRIFKNGLQRAVKKRKQLPRPWLQCLR</sequence>
<dbReference type="SUPFAM" id="SSF48065">
    <property type="entry name" value="DBL homology domain (DH-domain)"/>
    <property type="match status" value="1"/>
</dbReference>
<dbReference type="InterPro" id="IPR035899">
    <property type="entry name" value="DBL_dom_sf"/>
</dbReference>
<dbReference type="PROSITE" id="PS50010">
    <property type="entry name" value="DH_2"/>
    <property type="match status" value="1"/>
</dbReference>
<evidence type="ECO:0000259" key="1">
    <source>
        <dbReference type="PROSITE" id="PS50010"/>
    </source>
</evidence>
<dbReference type="AlphaFoldDB" id="A0A671K2B0"/>
<dbReference type="Proteomes" id="UP000472260">
    <property type="component" value="Unassembled WGS sequence"/>
</dbReference>
<evidence type="ECO:0000313" key="3">
    <source>
        <dbReference type="Proteomes" id="UP000472260"/>
    </source>
</evidence>
<organism evidence="2 3">
    <name type="scientific">Sinocyclocheilus anshuiensis</name>
    <dbReference type="NCBI Taxonomy" id="1608454"/>
    <lineage>
        <taxon>Eukaryota</taxon>
        <taxon>Metazoa</taxon>
        <taxon>Chordata</taxon>
        <taxon>Craniata</taxon>
        <taxon>Vertebrata</taxon>
        <taxon>Euteleostomi</taxon>
        <taxon>Actinopterygii</taxon>
        <taxon>Neopterygii</taxon>
        <taxon>Teleostei</taxon>
        <taxon>Ostariophysi</taxon>
        <taxon>Cypriniformes</taxon>
        <taxon>Cyprinidae</taxon>
        <taxon>Cyprininae</taxon>
        <taxon>Sinocyclocheilus</taxon>
    </lineage>
</organism>
<name>A0A671K2B0_9TELE</name>
<dbReference type="Gene3D" id="1.20.900.10">
    <property type="entry name" value="Dbl homology (DH) domain"/>
    <property type="match status" value="1"/>
</dbReference>
<reference evidence="2" key="2">
    <citation type="submission" date="2025-09" db="UniProtKB">
        <authorList>
            <consortium name="Ensembl"/>
        </authorList>
    </citation>
    <scope>IDENTIFICATION</scope>
</reference>
<dbReference type="GO" id="GO:0005085">
    <property type="term" value="F:guanyl-nucleotide exchange factor activity"/>
    <property type="evidence" value="ECO:0007669"/>
    <property type="project" value="InterPro"/>
</dbReference>
<evidence type="ECO:0000313" key="2">
    <source>
        <dbReference type="Ensembl" id="ENSSANP00000000199.1"/>
    </source>
</evidence>